<dbReference type="SMART" id="SM00729">
    <property type="entry name" value="Elp3"/>
    <property type="match status" value="1"/>
</dbReference>
<dbReference type="InterPro" id="IPR058240">
    <property type="entry name" value="rSAM_sf"/>
</dbReference>
<dbReference type="GO" id="GO:0051536">
    <property type="term" value="F:iron-sulfur cluster binding"/>
    <property type="evidence" value="ECO:0007669"/>
    <property type="project" value="UniProtKB-KW"/>
</dbReference>
<dbReference type="EMBL" id="JYFN01000027">
    <property type="protein sequence ID" value="KJE22128.1"/>
    <property type="molecule type" value="Genomic_DNA"/>
</dbReference>
<evidence type="ECO:0000256" key="1">
    <source>
        <dbReference type="ARBA" id="ARBA00022723"/>
    </source>
</evidence>
<keyword evidence="6" id="KW-0456">Lyase</keyword>
<sequence>MRWDNLRLAATEQPVAAGASAPSLLARGAVTRTFNTPGFAGLTFYEIHARSVLNRVPPASRMAFRWTVNPYRGCSHACRYCFARGTHAYLDLDTGRDFDTQIVVKVNVAERLRSELAAPRWRGEHVAMGTNVDPYQRAEGRYRLMPGVLAALRDARNPFSVLTKGSLIVRDLDLLAAAAEVTQVGVALSVGFVDDELWRLVEPGTPHPRRRLEACAALGERGVPTGVLMAPILPYLTDSPAALARAVEQIAQAGASSVTPLVLHLRPGAREWYLAWLAEHHPALVGPYRRLYGSGAYAPRVYRDRIAAQVRELAERARIGAAVPRPGGRFAASAPQPDGAAERAVPADPAGPGRRDEQLALPGFGG</sequence>
<gene>
    <name evidence="6" type="ORF">FF36_03560</name>
</gene>
<evidence type="ECO:0000256" key="4">
    <source>
        <dbReference type="SAM" id="MobiDB-lite"/>
    </source>
</evidence>
<proteinExistence type="predicted"/>
<keyword evidence="7" id="KW-1185">Reference proteome</keyword>
<dbReference type="GO" id="GO:0046872">
    <property type="term" value="F:metal ion binding"/>
    <property type="evidence" value="ECO:0007669"/>
    <property type="project" value="UniProtKB-KW"/>
</dbReference>
<dbReference type="NCBIfam" id="NF038135">
    <property type="entry name" value="rSAM_Rv2578c"/>
    <property type="match status" value="1"/>
</dbReference>
<evidence type="ECO:0000313" key="7">
    <source>
        <dbReference type="Proteomes" id="UP000032545"/>
    </source>
</evidence>
<keyword evidence="1" id="KW-0479">Metal-binding</keyword>
<dbReference type="Proteomes" id="UP000032545">
    <property type="component" value="Unassembled WGS sequence"/>
</dbReference>
<reference evidence="7" key="1">
    <citation type="submission" date="2015-02" db="EMBL/GenBank/DDBJ databases">
        <title>Draft Genome of Frankia sp. CpI1-S.</title>
        <authorList>
            <person name="Oshone R.T."/>
            <person name="Ngom M."/>
            <person name="Ghodhbane-Gtari F."/>
            <person name="Gtari M."/>
            <person name="Morris K."/>
            <person name="Thomas K."/>
            <person name="Sen A."/>
            <person name="Tisa L.S."/>
        </authorList>
    </citation>
    <scope>NUCLEOTIDE SEQUENCE [LARGE SCALE GENOMIC DNA]</scope>
    <source>
        <strain evidence="7">CpI1-S</strain>
    </source>
</reference>
<protein>
    <submittedName>
        <fullName evidence="6">DNA repair photolyase</fullName>
    </submittedName>
</protein>
<dbReference type="Pfam" id="PF04055">
    <property type="entry name" value="Radical_SAM"/>
    <property type="match status" value="1"/>
</dbReference>
<accession>A0A0D8BCW0</accession>
<feature type="domain" description="Radical SAM core" evidence="5">
    <location>
        <begin position="60"/>
        <end position="296"/>
    </location>
</feature>
<dbReference type="InterPro" id="IPR040086">
    <property type="entry name" value="MJ0683-like"/>
</dbReference>
<dbReference type="AlphaFoldDB" id="A0A0D8BCW0"/>
<keyword evidence="3" id="KW-0411">Iron-sulfur</keyword>
<dbReference type="SFLD" id="SFLDG01084">
    <property type="entry name" value="Uncharacterised_Radical_SAM_Su"/>
    <property type="match status" value="1"/>
</dbReference>
<dbReference type="GO" id="GO:0016829">
    <property type="term" value="F:lyase activity"/>
    <property type="evidence" value="ECO:0007669"/>
    <property type="project" value="UniProtKB-KW"/>
</dbReference>
<name>A0A0D8BCW0_9ACTN</name>
<evidence type="ECO:0000259" key="5">
    <source>
        <dbReference type="PROSITE" id="PS51918"/>
    </source>
</evidence>
<keyword evidence="2" id="KW-0408">Iron</keyword>
<dbReference type="PANTHER" id="PTHR43432:SF3">
    <property type="entry name" value="SLR0285 PROTEIN"/>
    <property type="match status" value="1"/>
</dbReference>
<evidence type="ECO:0000256" key="3">
    <source>
        <dbReference type="ARBA" id="ARBA00023014"/>
    </source>
</evidence>
<dbReference type="InterPro" id="IPR006638">
    <property type="entry name" value="Elp3/MiaA/NifB-like_rSAM"/>
</dbReference>
<evidence type="ECO:0000313" key="6">
    <source>
        <dbReference type="EMBL" id="KJE22128.1"/>
    </source>
</evidence>
<dbReference type="CDD" id="cd01335">
    <property type="entry name" value="Radical_SAM"/>
    <property type="match status" value="1"/>
</dbReference>
<dbReference type="RefSeq" id="WP_044886142.1">
    <property type="nucleotide sequence ID" value="NZ_JYFN01000027.1"/>
</dbReference>
<comment type="caution">
    <text evidence="6">The sequence shown here is derived from an EMBL/GenBank/DDBJ whole genome shotgun (WGS) entry which is preliminary data.</text>
</comment>
<dbReference type="OrthoDB" id="9785699at2"/>
<dbReference type="Gene3D" id="3.80.30.30">
    <property type="match status" value="1"/>
</dbReference>
<evidence type="ECO:0000256" key="2">
    <source>
        <dbReference type="ARBA" id="ARBA00023004"/>
    </source>
</evidence>
<dbReference type="PROSITE" id="PS51918">
    <property type="entry name" value="RADICAL_SAM"/>
    <property type="match status" value="1"/>
</dbReference>
<dbReference type="InterPro" id="IPR007197">
    <property type="entry name" value="rSAM"/>
</dbReference>
<dbReference type="PATRIC" id="fig|1502723.3.peg.3006"/>
<dbReference type="SFLD" id="SFLDS00029">
    <property type="entry name" value="Radical_SAM"/>
    <property type="match status" value="1"/>
</dbReference>
<reference evidence="6 7" key="2">
    <citation type="journal article" date="2016" name="Genome Announc.">
        <title>Permanent Draft Genome Sequences for Two Variants of Frankia sp. Strain CpI1, the First Frankia Strain Isolated from Root Nodules of Comptonia peregrina.</title>
        <authorList>
            <person name="Oshone R."/>
            <person name="Hurst S.G.IV."/>
            <person name="Abebe-Akele F."/>
            <person name="Simpson S."/>
            <person name="Morris K."/>
            <person name="Thomas W.K."/>
            <person name="Tisa L.S."/>
        </authorList>
    </citation>
    <scope>NUCLEOTIDE SEQUENCE [LARGE SCALE GENOMIC DNA]</scope>
    <source>
        <strain evidence="7">CpI1-S</strain>
    </source>
</reference>
<dbReference type="SUPFAM" id="SSF102114">
    <property type="entry name" value="Radical SAM enzymes"/>
    <property type="match status" value="1"/>
</dbReference>
<organism evidence="6 7">
    <name type="scientific">Frankia torreyi</name>
    <dbReference type="NCBI Taxonomy" id="1856"/>
    <lineage>
        <taxon>Bacteria</taxon>
        <taxon>Bacillati</taxon>
        <taxon>Actinomycetota</taxon>
        <taxon>Actinomycetes</taxon>
        <taxon>Frankiales</taxon>
        <taxon>Frankiaceae</taxon>
        <taxon>Frankia</taxon>
    </lineage>
</organism>
<feature type="region of interest" description="Disordered" evidence="4">
    <location>
        <begin position="325"/>
        <end position="366"/>
    </location>
</feature>
<dbReference type="PANTHER" id="PTHR43432">
    <property type="entry name" value="SLR0285 PROTEIN"/>
    <property type="match status" value="1"/>
</dbReference>